<dbReference type="Gene3D" id="3.90.190.10">
    <property type="entry name" value="Protein tyrosine phosphatase superfamily"/>
    <property type="match status" value="1"/>
</dbReference>
<dbReference type="Pfam" id="PF03162">
    <property type="entry name" value="Y_phosphatase2"/>
    <property type="match status" value="1"/>
</dbReference>
<dbReference type="PROSITE" id="PS00383">
    <property type="entry name" value="TYR_PHOSPHATASE_1"/>
    <property type="match status" value="1"/>
</dbReference>
<evidence type="ECO:0000256" key="1">
    <source>
        <dbReference type="ARBA" id="ARBA00009580"/>
    </source>
</evidence>
<dbReference type="PANTHER" id="PTHR31126:SF72">
    <property type="entry name" value="DUAL SPECIFICITY PROTEIN PHOSPHATASE TPBA"/>
    <property type="match status" value="1"/>
</dbReference>
<proteinExistence type="inferred from homology"/>
<dbReference type="InterPro" id="IPR004861">
    <property type="entry name" value="Siw14-like"/>
</dbReference>
<dbReference type="PANTHER" id="PTHR31126">
    <property type="entry name" value="TYROSINE-PROTEIN PHOSPHATASE"/>
    <property type="match status" value="1"/>
</dbReference>
<comment type="caution">
    <text evidence="4">The sequence shown here is derived from an EMBL/GenBank/DDBJ whole genome shotgun (WGS) entry which is preliminary data.</text>
</comment>
<evidence type="ECO:0000313" key="5">
    <source>
        <dbReference type="Proteomes" id="UP001143674"/>
    </source>
</evidence>
<dbReference type="PROSITE" id="PS50056">
    <property type="entry name" value="TYR_PHOSPHATASE_2"/>
    <property type="match status" value="1"/>
</dbReference>
<dbReference type="EMBL" id="JAIVEX010000004">
    <property type="protein sequence ID" value="MDB0521733.1"/>
    <property type="molecule type" value="Genomic_DNA"/>
</dbReference>
<dbReference type="InterPro" id="IPR016130">
    <property type="entry name" value="Tyr_Pase_AS"/>
</dbReference>
<feature type="compositionally biased region" description="Basic and acidic residues" evidence="2">
    <location>
        <begin position="201"/>
        <end position="216"/>
    </location>
</feature>
<dbReference type="AlphaFoldDB" id="A0AAE3NHN3"/>
<dbReference type="SUPFAM" id="SSF52799">
    <property type="entry name" value="(Phosphotyrosine protein) phosphatases II"/>
    <property type="match status" value="1"/>
</dbReference>
<dbReference type="InterPro" id="IPR000387">
    <property type="entry name" value="Tyr_Pase_dom"/>
</dbReference>
<dbReference type="InterPro" id="IPR029021">
    <property type="entry name" value="Prot-tyrosine_phosphatase-like"/>
</dbReference>
<dbReference type="RefSeq" id="WP_184852284.1">
    <property type="nucleotide sequence ID" value="NZ_JABZEH010000002.1"/>
</dbReference>
<reference evidence="4" key="1">
    <citation type="submission" date="2021-09" db="EMBL/GenBank/DDBJ databases">
        <title>Genomic analysis of Ralstonia spp.</title>
        <authorList>
            <person name="Aburjaile F."/>
            <person name="Ariute J.C."/>
            <person name="Pais A.K.L."/>
            <person name="Albuquerque G.M.R."/>
            <person name="Silva A.M.F."/>
            <person name="Brenig B."/>
            <person name="Azevedo V."/>
            <person name="Matiuzzi M."/>
            <person name="Ramos R."/>
            <person name="Goes-Neto A."/>
            <person name="Soares S."/>
            <person name="Iseppon A.M.B."/>
            <person name="Souza E."/>
            <person name="Gama M."/>
        </authorList>
    </citation>
    <scope>NUCLEOTIDE SEQUENCE</scope>
    <source>
        <strain evidence="4">B4</strain>
    </source>
</reference>
<dbReference type="Proteomes" id="UP001143674">
    <property type="component" value="Unassembled WGS sequence"/>
</dbReference>
<comment type="similarity">
    <text evidence="1">Belongs to the protein-tyrosine phosphatase family.</text>
</comment>
<evidence type="ECO:0000259" key="3">
    <source>
        <dbReference type="PROSITE" id="PS50056"/>
    </source>
</evidence>
<feature type="domain" description="Tyrosine specific protein phosphatases" evidence="3">
    <location>
        <begin position="137"/>
        <end position="175"/>
    </location>
</feature>
<sequence>MNDQTQSLPPLAKIPSRIRRTAFLPIATVMALLAGCQTPPHEEGKPVNFGVVSEGPISIYRGGQPVDDKEWQFLKEKKVKAIVKLNKYSEAVSESDEDKFAEKYNIKVIKVFMGPEDCVPGVHCSIDPDLDEMPAKNSVATAIEEITVAAGNGPVYVHCSHGQDRTGLVVALYRMRVQGYCKKKADDERNQYHPNTLLRGIKKEFDQERESPTCKN</sequence>
<accession>A0AAE3NHN3</accession>
<feature type="region of interest" description="Disordered" evidence="2">
    <location>
        <begin position="192"/>
        <end position="216"/>
    </location>
</feature>
<name>A0AAE3NHN3_RALSL</name>
<dbReference type="GO" id="GO:0016791">
    <property type="term" value="F:phosphatase activity"/>
    <property type="evidence" value="ECO:0007669"/>
    <property type="project" value="TreeGrafter"/>
</dbReference>
<gene>
    <name evidence="4" type="ORF">LBW55_08910</name>
</gene>
<evidence type="ECO:0000256" key="2">
    <source>
        <dbReference type="SAM" id="MobiDB-lite"/>
    </source>
</evidence>
<protein>
    <submittedName>
        <fullName evidence="4">Tyrosine-protein phosphatase</fullName>
    </submittedName>
</protein>
<organism evidence="4 5">
    <name type="scientific">Ralstonia solanacearum</name>
    <name type="common">Pseudomonas solanacearum</name>
    <dbReference type="NCBI Taxonomy" id="305"/>
    <lineage>
        <taxon>Bacteria</taxon>
        <taxon>Pseudomonadati</taxon>
        <taxon>Pseudomonadota</taxon>
        <taxon>Betaproteobacteria</taxon>
        <taxon>Burkholderiales</taxon>
        <taxon>Burkholderiaceae</taxon>
        <taxon>Ralstonia</taxon>
        <taxon>Ralstonia solanacearum species complex</taxon>
    </lineage>
</organism>
<evidence type="ECO:0000313" key="4">
    <source>
        <dbReference type="EMBL" id="MDB0521733.1"/>
    </source>
</evidence>